<proteinExistence type="predicted"/>
<organism evidence="1 2">
    <name type="scientific">Brachionus plicatilis</name>
    <name type="common">Marine rotifer</name>
    <name type="synonym">Brachionus muelleri</name>
    <dbReference type="NCBI Taxonomy" id="10195"/>
    <lineage>
        <taxon>Eukaryota</taxon>
        <taxon>Metazoa</taxon>
        <taxon>Spiralia</taxon>
        <taxon>Gnathifera</taxon>
        <taxon>Rotifera</taxon>
        <taxon>Eurotatoria</taxon>
        <taxon>Monogononta</taxon>
        <taxon>Pseudotrocha</taxon>
        <taxon>Ploima</taxon>
        <taxon>Brachionidae</taxon>
        <taxon>Brachionus</taxon>
    </lineage>
</organism>
<sequence>MIFPELVMSFVRNNYMISRRLYVPTVPRQLVIQIGRYEFGQVLKLPALLTFLAQKSSNKQIKLLLNLNSLNIRLDNWAMVMGNGGGGSKGIWGCISSRFINKENYFKTLHKTRLYTCFFFIQKKLNIFFTILSLFSKIFAKI</sequence>
<evidence type="ECO:0000313" key="2">
    <source>
        <dbReference type="Proteomes" id="UP000276133"/>
    </source>
</evidence>
<dbReference type="Proteomes" id="UP000276133">
    <property type="component" value="Unassembled WGS sequence"/>
</dbReference>
<protein>
    <submittedName>
        <fullName evidence="1">Uncharacterized protein</fullName>
    </submittedName>
</protein>
<dbReference type="AlphaFoldDB" id="A0A3M7RZ28"/>
<keyword evidence="2" id="KW-1185">Reference proteome</keyword>
<accession>A0A3M7RZ28</accession>
<comment type="caution">
    <text evidence="1">The sequence shown here is derived from an EMBL/GenBank/DDBJ whole genome shotgun (WGS) entry which is preliminary data.</text>
</comment>
<name>A0A3M7RZ28_BRAPC</name>
<evidence type="ECO:0000313" key="1">
    <source>
        <dbReference type="EMBL" id="RNA28710.1"/>
    </source>
</evidence>
<reference evidence="1 2" key="1">
    <citation type="journal article" date="2018" name="Sci. Rep.">
        <title>Genomic signatures of local adaptation to the degree of environmental predictability in rotifers.</title>
        <authorList>
            <person name="Franch-Gras L."/>
            <person name="Hahn C."/>
            <person name="Garcia-Roger E.M."/>
            <person name="Carmona M.J."/>
            <person name="Serra M."/>
            <person name="Gomez A."/>
        </authorList>
    </citation>
    <scope>NUCLEOTIDE SEQUENCE [LARGE SCALE GENOMIC DNA]</scope>
    <source>
        <strain evidence="1">HYR1</strain>
    </source>
</reference>
<gene>
    <name evidence="1" type="ORF">BpHYR1_040625</name>
</gene>
<dbReference type="EMBL" id="REGN01002352">
    <property type="protein sequence ID" value="RNA28710.1"/>
    <property type="molecule type" value="Genomic_DNA"/>
</dbReference>